<proteinExistence type="predicted"/>
<dbReference type="Pfam" id="PF03364">
    <property type="entry name" value="Polyketide_cyc"/>
    <property type="match status" value="1"/>
</dbReference>
<gene>
    <name evidence="2" type="primary">ratA_4</name>
    <name evidence="2" type="ORF">GALL_385390</name>
</gene>
<dbReference type="InterPro" id="IPR023393">
    <property type="entry name" value="START-like_dom_sf"/>
</dbReference>
<dbReference type="AlphaFoldDB" id="A0A1J5QQH6"/>
<dbReference type="PANTHER" id="PTHR12901:SF10">
    <property type="entry name" value="COENZYME Q-BINDING PROTEIN COQ10, MITOCHONDRIAL"/>
    <property type="match status" value="1"/>
</dbReference>
<dbReference type="SUPFAM" id="SSF55961">
    <property type="entry name" value="Bet v1-like"/>
    <property type="match status" value="1"/>
</dbReference>
<protein>
    <submittedName>
        <fullName evidence="2">Ribosome association toxin RatA</fullName>
    </submittedName>
</protein>
<organism evidence="2">
    <name type="scientific">mine drainage metagenome</name>
    <dbReference type="NCBI Taxonomy" id="410659"/>
    <lineage>
        <taxon>unclassified sequences</taxon>
        <taxon>metagenomes</taxon>
        <taxon>ecological metagenomes</taxon>
    </lineage>
</organism>
<dbReference type="InterPro" id="IPR044996">
    <property type="entry name" value="COQ10-like"/>
</dbReference>
<dbReference type="EMBL" id="MLJW01001169">
    <property type="protein sequence ID" value="OIQ79723.1"/>
    <property type="molecule type" value="Genomic_DNA"/>
</dbReference>
<dbReference type="InterPro" id="IPR005031">
    <property type="entry name" value="COQ10_START"/>
</dbReference>
<comment type="caution">
    <text evidence="2">The sequence shown here is derived from an EMBL/GenBank/DDBJ whole genome shotgun (WGS) entry which is preliminary data.</text>
</comment>
<feature type="domain" description="Coenzyme Q-binding protein COQ10 START" evidence="1">
    <location>
        <begin position="12"/>
        <end position="135"/>
    </location>
</feature>
<accession>A0A1J5QQH6</accession>
<dbReference type="Gene3D" id="3.30.530.20">
    <property type="match status" value="1"/>
</dbReference>
<dbReference type="GO" id="GO:0045333">
    <property type="term" value="P:cellular respiration"/>
    <property type="evidence" value="ECO:0007669"/>
    <property type="project" value="InterPro"/>
</dbReference>
<sequence length="144" mass="16366">MATVHKTVLLWYSAQQMYRLVSDVASYPQFLPWCGGVEVHESTPESMRATLRIDFKGVRQSFTTHNVQVPDREITMQLVEGPFSALRGQWTFAPLQDEGACRVEFDLEYHFSNRLVEAVIGPVFGHIAKTFVDAFVHRAEAVYG</sequence>
<dbReference type="PANTHER" id="PTHR12901">
    <property type="entry name" value="SPERM PROTEIN HOMOLOG"/>
    <property type="match status" value="1"/>
</dbReference>
<dbReference type="GO" id="GO:0048039">
    <property type="term" value="F:ubiquinone binding"/>
    <property type="evidence" value="ECO:0007669"/>
    <property type="project" value="InterPro"/>
</dbReference>
<dbReference type="CDD" id="cd07813">
    <property type="entry name" value="COQ10p_like"/>
    <property type="match status" value="1"/>
</dbReference>
<name>A0A1J5QQH6_9ZZZZ</name>
<evidence type="ECO:0000313" key="2">
    <source>
        <dbReference type="EMBL" id="OIQ79723.1"/>
    </source>
</evidence>
<evidence type="ECO:0000259" key="1">
    <source>
        <dbReference type="Pfam" id="PF03364"/>
    </source>
</evidence>
<reference evidence="2" key="1">
    <citation type="submission" date="2016-10" db="EMBL/GenBank/DDBJ databases">
        <title>Sequence of Gallionella enrichment culture.</title>
        <authorList>
            <person name="Poehlein A."/>
            <person name="Muehling M."/>
            <person name="Daniel R."/>
        </authorList>
    </citation>
    <scope>NUCLEOTIDE SEQUENCE</scope>
</reference>